<dbReference type="GO" id="GO:0006529">
    <property type="term" value="P:asparagine biosynthetic process"/>
    <property type="evidence" value="ECO:0007669"/>
    <property type="project" value="UniProtKB-KW"/>
</dbReference>
<organism evidence="5">
    <name type="scientific">Aceria tosichella</name>
    <name type="common">wheat curl mite</name>
    <dbReference type="NCBI Taxonomy" id="561515"/>
    <lineage>
        <taxon>Eukaryota</taxon>
        <taxon>Metazoa</taxon>
        <taxon>Ecdysozoa</taxon>
        <taxon>Arthropoda</taxon>
        <taxon>Chelicerata</taxon>
        <taxon>Arachnida</taxon>
        <taxon>Acari</taxon>
        <taxon>Acariformes</taxon>
        <taxon>Trombidiformes</taxon>
        <taxon>Prostigmata</taxon>
        <taxon>Eupodina</taxon>
        <taxon>Eriophyoidea</taxon>
        <taxon>Eriophyidae</taxon>
        <taxon>Eriophyinae</taxon>
        <taxon>Aceriini</taxon>
        <taxon>Aceria</taxon>
    </lineage>
</organism>
<dbReference type="InterPro" id="IPR014729">
    <property type="entry name" value="Rossmann-like_a/b/a_fold"/>
</dbReference>
<dbReference type="InterPro" id="IPR029055">
    <property type="entry name" value="Ntn_hydrolases_N"/>
</dbReference>
<evidence type="ECO:0000259" key="4">
    <source>
        <dbReference type="PROSITE" id="PS51278"/>
    </source>
</evidence>
<evidence type="ECO:0000256" key="3">
    <source>
        <dbReference type="ARBA" id="ARBA00022962"/>
    </source>
</evidence>
<dbReference type="AlphaFoldDB" id="A0A6G1SH02"/>
<keyword evidence="1" id="KW-0028">Amino-acid biosynthesis</keyword>
<reference evidence="5" key="1">
    <citation type="submission" date="2018-10" db="EMBL/GenBank/DDBJ databases">
        <title>Transcriptome assembly of Aceria tosichella (Wheat curl mite) Type 2.</title>
        <authorList>
            <person name="Scully E.D."/>
            <person name="Geib S.M."/>
            <person name="Palmer N.A."/>
            <person name="Gupta A.K."/>
            <person name="Sarath G."/>
            <person name="Tatineni S."/>
        </authorList>
    </citation>
    <scope>NUCLEOTIDE SEQUENCE</scope>
    <source>
        <strain evidence="5">LincolnNE</strain>
    </source>
</reference>
<dbReference type="InterPro" id="IPR017932">
    <property type="entry name" value="GATase_2_dom"/>
</dbReference>
<accession>A0A6G1SH02</accession>
<dbReference type="GO" id="GO:0004066">
    <property type="term" value="F:asparagine synthase (glutamine-hydrolyzing) activity"/>
    <property type="evidence" value="ECO:0007669"/>
    <property type="project" value="InterPro"/>
</dbReference>
<proteinExistence type="predicted"/>
<gene>
    <name evidence="5" type="primary">Asnsd1</name>
    <name evidence="5" type="ORF">g.20716</name>
</gene>
<dbReference type="Pfam" id="PF00733">
    <property type="entry name" value="Asn_synthase"/>
    <property type="match status" value="1"/>
</dbReference>
<dbReference type="SUPFAM" id="SSF52402">
    <property type="entry name" value="Adenine nucleotide alpha hydrolases-like"/>
    <property type="match status" value="1"/>
</dbReference>
<name>A0A6G1SH02_9ACAR</name>
<dbReference type="InterPro" id="IPR001962">
    <property type="entry name" value="Asn_synthase"/>
</dbReference>
<evidence type="ECO:0000313" key="5">
    <source>
        <dbReference type="EMBL" id="MDE49688.1"/>
    </source>
</evidence>
<evidence type="ECO:0000256" key="1">
    <source>
        <dbReference type="ARBA" id="ARBA00022605"/>
    </source>
</evidence>
<dbReference type="CDD" id="cd01991">
    <property type="entry name" value="Asn_synthase_B_C"/>
    <property type="match status" value="1"/>
</dbReference>
<protein>
    <submittedName>
        <fullName evidence="5">Asparagine synthetase domain-containing protein 1</fullName>
    </submittedName>
</protein>
<dbReference type="Gene3D" id="3.60.20.10">
    <property type="entry name" value="Glutamine Phosphoribosylpyrophosphate, subunit 1, domain 1"/>
    <property type="match status" value="1"/>
</dbReference>
<dbReference type="InterPro" id="IPR051857">
    <property type="entry name" value="Asn_synthetase_domain"/>
</dbReference>
<dbReference type="EMBL" id="GGYP01004917">
    <property type="protein sequence ID" value="MDE49688.1"/>
    <property type="molecule type" value="Transcribed_RNA"/>
</dbReference>
<dbReference type="Pfam" id="PF13537">
    <property type="entry name" value="GATase_7"/>
    <property type="match status" value="1"/>
</dbReference>
<feature type="domain" description="Glutamine amidotransferase type-2" evidence="4">
    <location>
        <begin position="2"/>
        <end position="189"/>
    </location>
</feature>
<dbReference type="PANTHER" id="PTHR45937">
    <property type="entry name" value="ASPARAGINE SYNTHETASE DOMAIN-CONTAINING PROTEIN 1"/>
    <property type="match status" value="1"/>
</dbReference>
<keyword evidence="2" id="KW-0061">Asparagine biosynthesis</keyword>
<evidence type="ECO:0000256" key="2">
    <source>
        <dbReference type="ARBA" id="ARBA00022888"/>
    </source>
</evidence>
<dbReference type="PANTHER" id="PTHR45937:SF1">
    <property type="entry name" value="ASPARAGINE SYNTHETASE DOMAIN-CONTAINING PROTEIN 1"/>
    <property type="match status" value="1"/>
</dbReference>
<sequence>MCGILALLAHVKTDETKDLKLLLELIDKRGPDYSSPLIELATNCGVWLKLKSSILHLRGETLQEQPVTDEDGNVLLFNGQIYQHAGRPIERYQSDTTYLSKELTQCKSPLEVLETFAEIDGPFAFIFWHNRFRKLFYGRDLFGRKSLCMLKPHNSHPIILSSVVDERLEQPDRKWEEVSCDGLHCIDFSAKEHAMELLFPWNLKAIYPRTERCLNPPDITLGGARLEISLLRPLNCDLAEPCEFDEHTRNSTLELFETKFIEAVRSRYKYNRSDCLICRKEPRYSAVTKKVICRDSKVMVAFSGGIDSTMIAMALDKVMDIKETIDLVTVSFKDDSPDRESVGSAFKELRALRPSRRWRLILCDISKIELQRERDRQIRDLILPCDTVFDDSIGCASWFVGRANGRAIDSTIDDQWISKHFDQFLKYNPYNTDLDQEINIDYKSPASMIFVGTSIDEQLGGYSSHRKAWSTNGIVGLYKEVSFLMRRISSRNLGRDDRVYSHHGRDVKLPFLDSQFVSFLNELPMGLKMNLNEPLEIGPKKILRELALKWNLNETGHRVKRAMQFGTRIANLEKAKEKANDVCLRLRPKYQDPILIDLTD</sequence>
<keyword evidence="3" id="KW-0315">Glutamine amidotransferase</keyword>
<dbReference type="SUPFAM" id="SSF56235">
    <property type="entry name" value="N-terminal nucleophile aminohydrolases (Ntn hydrolases)"/>
    <property type="match status" value="1"/>
</dbReference>
<dbReference type="PROSITE" id="PS51278">
    <property type="entry name" value="GATASE_TYPE_2"/>
    <property type="match status" value="1"/>
</dbReference>
<dbReference type="Gene3D" id="3.40.50.620">
    <property type="entry name" value="HUPs"/>
    <property type="match status" value="1"/>
</dbReference>